<proteinExistence type="predicted"/>
<dbReference type="SUPFAM" id="SSF89796">
    <property type="entry name" value="CoA-transferase family III (CaiB/BaiF)"/>
    <property type="match status" value="1"/>
</dbReference>
<keyword evidence="1" id="KW-0808">Transferase</keyword>
<protein>
    <submittedName>
        <fullName evidence="1">CoA transferase</fullName>
    </submittedName>
</protein>
<dbReference type="InterPro" id="IPR044855">
    <property type="entry name" value="CoA-Trfase_III_dom3_sf"/>
</dbReference>
<organism evidence="1 2">
    <name type="scientific">Rhodococcoides kroppenstedtii</name>
    <dbReference type="NCBI Taxonomy" id="293050"/>
    <lineage>
        <taxon>Bacteria</taxon>
        <taxon>Bacillati</taxon>
        <taxon>Actinomycetota</taxon>
        <taxon>Actinomycetes</taxon>
        <taxon>Mycobacteriales</taxon>
        <taxon>Nocardiaceae</taxon>
        <taxon>Rhodococcoides</taxon>
    </lineage>
</organism>
<dbReference type="InterPro" id="IPR023606">
    <property type="entry name" value="CoA-Trfase_III_dom_1_sf"/>
</dbReference>
<accession>A0ABS7NTP1</accession>
<dbReference type="Gene3D" id="3.30.1540.10">
    <property type="entry name" value="formyl-coa transferase, domain 3"/>
    <property type="match status" value="1"/>
</dbReference>
<evidence type="ECO:0000313" key="2">
    <source>
        <dbReference type="Proteomes" id="UP001520140"/>
    </source>
</evidence>
<dbReference type="InterPro" id="IPR003673">
    <property type="entry name" value="CoA-Trfase_fam_III"/>
</dbReference>
<dbReference type="GO" id="GO:0016740">
    <property type="term" value="F:transferase activity"/>
    <property type="evidence" value="ECO:0007669"/>
    <property type="project" value="UniProtKB-KW"/>
</dbReference>
<gene>
    <name evidence="1" type="ORF">HQ605_11210</name>
</gene>
<dbReference type="Gene3D" id="3.40.50.10540">
    <property type="entry name" value="Crotonobetainyl-coa:carnitine coa-transferase, domain 1"/>
    <property type="match status" value="1"/>
</dbReference>
<dbReference type="PANTHER" id="PTHR48228:SF5">
    <property type="entry name" value="ALPHA-METHYLACYL-COA RACEMASE"/>
    <property type="match status" value="1"/>
</dbReference>
<dbReference type="RefSeq" id="WP_068103269.1">
    <property type="nucleotide sequence ID" value="NZ_JABUKE010000012.1"/>
</dbReference>
<evidence type="ECO:0000313" key="1">
    <source>
        <dbReference type="EMBL" id="MBY6321394.1"/>
    </source>
</evidence>
<dbReference type="Proteomes" id="UP001520140">
    <property type="component" value="Unassembled WGS sequence"/>
</dbReference>
<keyword evidence="2" id="KW-1185">Reference proteome</keyword>
<comment type="caution">
    <text evidence="1">The sequence shown here is derived from an EMBL/GenBank/DDBJ whole genome shotgun (WGS) entry which is preliminary data.</text>
</comment>
<dbReference type="EMBL" id="JABUKG010000010">
    <property type="protein sequence ID" value="MBY6321394.1"/>
    <property type="molecule type" value="Genomic_DNA"/>
</dbReference>
<sequence length="404" mass="42548">MTDRSLPLSGVRVVDLCSFVAGPTAGRTLAELGAEVVRVDPIRGAVDGDRWPVDDHGASYYWAGLNQAKKSLTVDLRSDAGRALVVELITGPGADRGIVLDNAAHAPWLADEALRARRADLIHVHISGTADGSPAVDYTVNAGLGIPRMTGHTDSTRPVNHVLPAWDLLTGAQAALAVVAAVHRRTRTGEGAYVDLALADVATSAVASLGWIAEAEATGSPRPRQGNALFGSYGDDFATADGHAVMVVGLTPGQWAALVEVTDTGAVLAALQTYLNADFSREADRYAARDAIGAILRPWFGARTLSEVTASFTGTRVLWSPYRDLTDVVVEVARGDTVVQRVDHPRIGSMLSPRSPMRWSGRYADAAPAPVLGGDTGEVLSEWMQYDDTRIAELAADGVVGGPS</sequence>
<dbReference type="PANTHER" id="PTHR48228">
    <property type="entry name" value="SUCCINYL-COA--D-CITRAMALATE COA-TRANSFERASE"/>
    <property type="match status" value="1"/>
</dbReference>
<dbReference type="Pfam" id="PF02515">
    <property type="entry name" value="CoA_transf_3"/>
    <property type="match status" value="1"/>
</dbReference>
<name>A0ABS7NTP1_9NOCA</name>
<reference evidence="1 2" key="1">
    <citation type="submission" date="2020-06" db="EMBL/GenBank/DDBJ databases">
        <title>Taxonomy, biology and ecology of Rhodococcus bacteria occurring in California pistachio and other woody hosts as revealed by genome sequence analyses.</title>
        <authorList>
            <person name="Gai Y."/>
            <person name="Riely B."/>
        </authorList>
    </citation>
    <scope>NUCLEOTIDE SEQUENCE [LARGE SCALE GENOMIC DNA]</scope>
    <source>
        <strain evidence="1 2">BP-284</strain>
    </source>
</reference>
<dbReference type="InterPro" id="IPR050509">
    <property type="entry name" value="CoA-transferase_III"/>
</dbReference>